<feature type="region of interest" description="Disordered" evidence="10">
    <location>
        <begin position="2073"/>
        <end position="2136"/>
    </location>
</feature>
<feature type="compositionally biased region" description="Pro residues" evidence="10">
    <location>
        <begin position="464"/>
        <end position="477"/>
    </location>
</feature>
<evidence type="ECO:0000313" key="13">
    <source>
        <dbReference type="EMBL" id="CAI9168907.1"/>
    </source>
</evidence>
<feature type="compositionally biased region" description="Polar residues" evidence="10">
    <location>
        <begin position="1940"/>
        <end position="1954"/>
    </location>
</feature>
<reference evidence="13" key="1">
    <citation type="submission" date="2023-04" db="EMBL/GenBank/DDBJ databases">
        <authorList>
            <consortium name="ELIXIR-Norway"/>
        </authorList>
    </citation>
    <scope>NUCLEOTIDE SEQUENCE [LARGE SCALE GENOMIC DNA]</scope>
</reference>
<evidence type="ECO:0000256" key="9">
    <source>
        <dbReference type="PROSITE-ProRule" id="PRU00042"/>
    </source>
</evidence>
<feature type="compositionally biased region" description="Basic and acidic residues" evidence="10">
    <location>
        <begin position="788"/>
        <end position="797"/>
    </location>
</feature>
<dbReference type="Proteomes" id="UP001176941">
    <property type="component" value="Chromosome 28"/>
</dbReference>
<feature type="region of interest" description="Disordered" evidence="10">
    <location>
        <begin position="1122"/>
        <end position="1161"/>
    </location>
</feature>
<dbReference type="InterPro" id="IPR013087">
    <property type="entry name" value="Znf_C2H2_type"/>
</dbReference>
<dbReference type="EMBL" id="OX459964">
    <property type="protein sequence ID" value="CAI9168907.1"/>
    <property type="molecule type" value="Genomic_DNA"/>
</dbReference>
<feature type="region of interest" description="Disordered" evidence="10">
    <location>
        <begin position="551"/>
        <end position="587"/>
    </location>
</feature>
<sequence length="2902" mass="308509">MGLSSAQRVVDSEHPITGFCFQGQKVKSRYRATAAPPVPAPLPGPTAPPAARPGRACPGPRDWRARPCAPAGRQSPSRRDPGLPPLASLTPPRAPRLKSLPRPGGAEPRPRARPAGETRDSDRAPIRGAQPAPKPRPGPAAEPVRPGRRARGEGGRPAAAAARGSRRFRAAAAAISSAAPGPAAAAAAPPGVLAAEEKGAPESKKMPRTKQIHPRNLRDKIEEAQKELNGAEVSKKELLEAGIKGTSESLKGVKRKKIVAENHLKKIPKSPLRNPLQAKHRQNTEESPFAVLAGAAEPHKKQSHSPAKAAGRPLTKHNGETPGLTAGAPKPEAPVCPRKPPFLPQQPSEPRRWRSEGPDPAKAGVPEGKRDPGSPPSKSKAERREGPVSSGRSSPPSSFANTAFDVLLKAMEPELNTLSQKGSPCAAKIEKLRPNKTARAPAHPHGGPQEAPDVRLLDAATPSQPQPQPQLPPPPRTSYPSGPVSAAQRKDPAAVPAASPAYHIHELPVPKPSPQSQQLPACSGFAPPLASLQSQENAQLEHVYTAAATSLPGRTQVTPPNQQVDAASPVRVSPAPSTQSPPTPIYNSSPVAAVVNHSVEQMCSLLLKDQKPKKQGKYICEYCNRACAKPSVLLKHIRSHTGERPYPCVTCGFSFKTKSNLYKHKKSHAHTIKLGLVLQPDAGGLFVSHESPKALSIHSDMEDSGDSEEDGAGDERLNGPGPMGLQPAQMIRMLSSSEALPKSSSIPSNPERVVGDFVPQDGSSESQAVAELPKVVVHPISVSPLRVDSPKVTDSKPELPGAQKDLQGTRVLSHPSWVSSLEADEKALQKGDPSQPDGKPESPVGAAHAQLQRQQATDYCQEQQGKLLSPRSLGSTDSGYFSRSESADQTVSPPTPFARTLPAPEQDSAKNSGPSTPRGSTAAASAVPAGEKAPLLPGQMRPPLATKTLEERISKLISDNEALVDDKQLDSVKPRRTSLSRRGSIDSPKSYIFKDSFQFDLKPMGRRTSSSSDIPKSPFTPTEKSKQVFLLSVPSLDCLPITRSNSMPTTGYSAVPASIIPAPHPLRGSQSFDDKIGAFYDDVFVPGPTPSVTQSGHPRTLVRQAAVEDSSASENHVLGAGQPWEESHAGGGPAGEPAAPRSKPPAPGSHVEKKKSHQGRGTMFECETCRNRYRKLENFENHKKFYCSELHGPKTKVPVRDPEHSPVLGGAQTPILHYRVAGATGVWEQTPQIRKRRKMKSVGDDDELQQNESGAPPKSSEGSRSQSTLGPAPSLSQQNLALPGELQPRNLQRQATQLQLGPRGPSQSRDPKPSSVLEEPMNSTAQDRAEPKRHGAGISVIQHTNSLGRPGAFDKLEAGEGASPVPFQELRTGKPGSLSVRGISQEEGHPLRHTSQPHQPALSDAPRGELQDGSRKISGERHVLGQPSRLVRQHSIQVPEILVTEEPDRDLEGQGHDPEKSEKFSWPQRSETLSKLPTEKLPPKKKRLRLAEMEHSSAESSFDSTLSRSLSRDSSLSHTSSFSASLDVEDVSKTEASPKIDFLHKADFLLIPAGSNTLSVPGCHREMRRAASEQIHCLQTSMEVSDFRSKSFDCGSIAPSQKTPPAESHPPTSPSGMGVTGHVPLLERRRGPLIRQISLNIAPENPLAPGNPLSFQTIARPAASTVPLQGLQLPHPVSAEFPANTFHSQTPVKDVRAETASSHSPNLFPVPQLLGIHLLNQIHVPLNHPDTQTSLQVSSAQNVKPDASPNGCVPSQSQDCFAPKYQLQCPAVTSSQPCASNPVQPLPKQVLSDPAGAAPRATSLTLPAKLAEATSNSCPPPPLKVGALGGQVPKVPTSLTLSTHLQTQVPAYCFAAVTPLPQILVTQDLSNQPICQANRSMVPISEEQNSVPKPQNDPRNALPNPDGELIRQPVFSEMGQNPSAAESSSTTPKMSVGRLSPQQESSASSKRMLSPANSLDIAMEKHQKRAKDENGAVCATDTRPLEVGGSRAPDSSKQKKHVLVRQVCTTEPLEAVAWEQDVFPHPEVSTEALPLTAVSPADNLSSGHCKPVAREPVKELQEFESIPSAALLTPTVGSPAVPAEKTHISPLESIDDRPERKSPGVKDPGDKANVQEQSQPAATTPSTCEAGDTQPSVSFPSLKTATSFTWCYLMRQRALHLPQTDQKTSAYTDWAVSASDPNPLGLPTKVALSLLNSKQKTGRSLYCQAITTHFKSDLLVYSSKWKSNLSKRALGNQKSTVVEFSSKDASEINSEQDKENSLIKSEPRRIKIFDGGYKSNEEYVYVRGRGRGKYICEECGIRCKKPSMLKKHIRTHTDVRPYHCTYCNFSFKTKGNLTKHMKSKTHSKKCVDLGVSVGLIDEQDTEESDEKQRFSFERSGYDPEESDGAEDDENENEEEDEDSQAESVLSAAPSAAASPQHLPARGGPRDPAGADEDAGAPEGFPGGAADPMDVLPRALPTKMTVLSALQLDRSGSPGSPGSAGPRAAGNVEVAARPPEGAPRSPCHQMSVDYPDPEEMLSGTAAGKAVALTQGPPCLSLPPPPASERSPQPGGAPPSTSPRPGPQEQKPQAALPPPAGLPSPQTHLFSHLPLHSQQQSRTPYNMVPVGGIQVVPAGLTYSTFVPIQAGPVQLTIPAVNVIHRPLGTPGDLSADVPGAASPAGMAELSSMVPCIPIGQIRVPTLQPLPALSMETVNIVGLASANLGPQVRPPGLALNAVGLQVVAANPVSQSSPAPPTPIPGLQILNIALPTLIPSVSQVPVDAQGTPEMPAPPNRSPREAPLPQPSAGAHPGGGTPSPQGSPRVQRESAQKGLDPSAPARARDQARRDSCSPRDAGKGAPAKPRHDAPGAPCKSASAPPPPPGRPRLPLDPEGPRPPARRPVTQFSDVSSDEDEDRLVIAT</sequence>
<dbReference type="InterPro" id="IPR036236">
    <property type="entry name" value="Znf_C2H2_sf"/>
</dbReference>
<evidence type="ECO:0000259" key="11">
    <source>
        <dbReference type="PROSITE" id="PS50157"/>
    </source>
</evidence>
<feature type="domain" description="C2H2-type" evidence="11">
    <location>
        <begin position="646"/>
        <end position="669"/>
    </location>
</feature>
<comment type="subcellular location">
    <subcellularLocation>
        <location evidence="1">Nucleus</location>
    </subcellularLocation>
</comment>
<feature type="region of interest" description="Disordered" evidence="10">
    <location>
        <begin position="2361"/>
        <end position="2520"/>
    </location>
</feature>
<feature type="compositionally biased region" description="Basic and acidic residues" evidence="10">
    <location>
        <begin position="1406"/>
        <end position="1423"/>
    </location>
</feature>
<feature type="compositionally biased region" description="Polar residues" evidence="10">
    <location>
        <begin position="552"/>
        <end position="565"/>
    </location>
</feature>
<feature type="compositionally biased region" description="Basic and acidic residues" evidence="10">
    <location>
        <begin position="2370"/>
        <end position="2381"/>
    </location>
</feature>
<evidence type="ECO:0000256" key="3">
    <source>
        <dbReference type="ARBA" id="ARBA00022737"/>
    </source>
</evidence>
<keyword evidence="2" id="KW-0479">Metal-binding</keyword>
<dbReference type="InterPro" id="IPR034729">
    <property type="entry name" value="Znf_CCHC_HIVEP"/>
</dbReference>
<feature type="compositionally biased region" description="Basic and acidic residues" evidence="10">
    <location>
        <begin position="1450"/>
        <end position="1463"/>
    </location>
</feature>
<feature type="compositionally biased region" description="Basic and acidic residues" evidence="10">
    <location>
        <begin position="349"/>
        <end position="359"/>
    </location>
</feature>
<feature type="region of interest" description="Disordered" evidence="10">
    <location>
        <begin position="1885"/>
        <end position="1954"/>
    </location>
</feature>
<feature type="domain" description="C2H2-type" evidence="11">
    <location>
        <begin position="618"/>
        <end position="645"/>
    </location>
</feature>
<keyword evidence="5" id="KW-0862">Zinc</keyword>
<feature type="compositionally biased region" description="Low complexity" evidence="10">
    <location>
        <begin position="2473"/>
        <end position="2489"/>
    </location>
</feature>
<evidence type="ECO:0000256" key="10">
    <source>
        <dbReference type="SAM" id="MobiDB-lite"/>
    </source>
</evidence>
<dbReference type="InterPro" id="IPR051969">
    <property type="entry name" value="Zinc-finger_DNA-bd_regulators"/>
</dbReference>
<feature type="region of interest" description="Disordered" evidence="10">
    <location>
        <begin position="1596"/>
        <end position="1622"/>
    </location>
</feature>
<feature type="domain" description="C2H2-type" evidence="11">
    <location>
        <begin position="2322"/>
        <end position="2347"/>
    </location>
</feature>
<proteinExistence type="predicted"/>
<dbReference type="SMART" id="SM00355">
    <property type="entry name" value="ZnF_C2H2"/>
    <property type="match status" value="5"/>
</dbReference>
<feature type="compositionally biased region" description="Low complexity" evidence="10">
    <location>
        <begin position="387"/>
        <end position="398"/>
    </location>
</feature>
<feature type="compositionally biased region" description="Acidic residues" evidence="10">
    <location>
        <begin position="2382"/>
        <end position="2404"/>
    </location>
</feature>
<keyword evidence="7" id="KW-0804">Transcription</keyword>
<feature type="compositionally biased region" description="Basic and acidic residues" evidence="10">
    <location>
        <begin position="2094"/>
        <end position="2110"/>
    </location>
</feature>
<dbReference type="PROSITE" id="PS00028">
    <property type="entry name" value="ZINC_FINGER_C2H2_1"/>
    <property type="match status" value="3"/>
</dbReference>
<feature type="compositionally biased region" description="Pro residues" evidence="10">
    <location>
        <begin position="331"/>
        <end position="344"/>
    </location>
</feature>
<organism evidence="13 14">
    <name type="scientific">Rangifer tarandus platyrhynchus</name>
    <name type="common">Svalbard reindeer</name>
    <dbReference type="NCBI Taxonomy" id="3082113"/>
    <lineage>
        <taxon>Eukaryota</taxon>
        <taxon>Metazoa</taxon>
        <taxon>Chordata</taxon>
        <taxon>Craniata</taxon>
        <taxon>Vertebrata</taxon>
        <taxon>Euteleostomi</taxon>
        <taxon>Mammalia</taxon>
        <taxon>Eutheria</taxon>
        <taxon>Laurasiatheria</taxon>
        <taxon>Artiodactyla</taxon>
        <taxon>Ruminantia</taxon>
        <taxon>Pecora</taxon>
        <taxon>Cervidae</taxon>
        <taxon>Odocoileinae</taxon>
        <taxon>Rangifer</taxon>
    </lineage>
</organism>
<evidence type="ECO:0000256" key="2">
    <source>
        <dbReference type="ARBA" id="ARBA00022723"/>
    </source>
</evidence>
<dbReference type="PROSITE" id="PS51811">
    <property type="entry name" value="ZF_CCHC_HIVEP"/>
    <property type="match status" value="1"/>
</dbReference>
<feature type="compositionally biased region" description="Polar residues" evidence="10">
    <location>
        <begin position="851"/>
        <end position="892"/>
    </location>
</feature>
<evidence type="ECO:0000256" key="1">
    <source>
        <dbReference type="ARBA" id="ARBA00004123"/>
    </source>
</evidence>
<gene>
    <name evidence="13" type="ORF">MRATA1EN1_LOCUS17869</name>
</gene>
<feature type="compositionally biased region" description="Basic and acidic residues" evidence="10">
    <location>
        <begin position="195"/>
        <end position="205"/>
    </location>
</feature>
<feature type="compositionally biased region" description="Pro residues" evidence="10">
    <location>
        <begin position="2553"/>
        <end position="2564"/>
    </location>
</feature>
<feature type="domain" description="C2H2-type" evidence="11">
    <location>
        <begin position="2294"/>
        <end position="2321"/>
    </location>
</feature>
<feature type="domain" description="CCHC HIVEP-type" evidence="12">
    <location>
        <begin position="1161"/>
        <end position="1191"/>
    </location>
</feature>
<feature type="compositionally biased region" description="Low complexity" evidence="10">
    <location>
        <begin position="734"/>
        <end position="748"/>
    </location>
</feature>
<feature type="region of interest" description="Disordered" evidence="10">
    <location>
        <begin position="415"/>
        <end position="522"/>
    </location>
</feature>
<feature type="compositionally biased region" description="Basic and acidic residues" evidence="10">
    <location>
        <begin position="108"/>
        <end position="125"/>
    </location>
</feature>
<keyword evidence="4 9" id="KW-0863">Zinc-finger</keyword>
<dbReference type="Pfam" id="PF00096">
    <property type="entry name" value="zf-C2H2"/>
    <property type="match status" value="3"/>
</dbReference>
<accession>A0ABN8Z4W7</accession>
<feature type="compositionally biased region" description="Pro residues" evidence="10">
    <location>
        <begin position="2770"/>
        <end position="2785"/>
    </location>
</feature>
<evidence type="ECO:0000259" key="12">
    <source>
        <dbReference type="PROSITE" id="PS51811"/>
    </source>
</evidence>
<feature type="compositionally biased region" description="Low complexity" evidence="10">
    <location>
        <begin position="2410"/>
        <end position="2419"/>
    </location>
</feature>
<keyword evidence="8" id="KW-0539">Nucleus</keyword>
<dbReference type="SUPFAM" id="SSF57667">
    <property type="entry name" value="beta-beta-alpha zinc fingers"/>
    <property type="match status" value="3"/>
</dbReference>
<feature type="compositionally biased region" description="Basic and acidic residues" evidence="10">
    <location>
        <begin position="2821"/>
        <end position="2837"/>
    </location>
</feature>
<feature type="region of interest" description="Disordered" evidence="10">
    <location>
        <begin position="2532"/>
        <end position="2587"/>
    </location>
</feature>
<feature type="region of interest" description="Disordered" evidence="10">
    <location>
        <begin position="1"/>
        <end position="216"/>
    </location>
</feature>
<feature type="compositionally biased region" description="Polar residues" evidence="10">
    <location>
        <begin position="2114"/>
        <end position="2136"/>
    </location>
</feature>
<evidence type="ECO:0000256" key="6">
    <source>
        <dbReference type="ARBA" id="ARBA00023015"/>
    </source>
</evidence>
<evidence type="ECO:0000313" key="14">
    <source>
        <dbReference type="Proteomes" id="UP001176941"/>
    </source>
</evidence>
<feature type="region of interest" description="Disordered" evidence="10">
    <location>
        <begin position="786"/>
        <end position="942"/>
    </location>
</feature>
<keyword evidence="3" id="KW-0677">Repeat</keyword>
<evidence type="ECO:0000256" key="7">
    <source>
        <dbReference type="ARBA" id="ARBA00023163"/>
    </source>
</evidence>
<feature type="compositionally biased region" description="Polar residues" evidence="10">
    <location>
        <begin position="909"/>
        <end position="923"/>
    </location>
</feature>
<feature type="compositionally biased region" description="Polar residues" evidence="10">
    <location>
        <begin position="1260"/>
        <end position="1280"/>
    </location>
</feature>
<evidence type="ECO:0000256" key="8">
    <source>
        <dbReference type="ARBA" id="ARBA00023242"/>
    </source>
</evidence>
<feature type="compositionally biased region" description="Polar residues" evidence="10">
    <location>
        <begin position="1918"/>
        <end position="1933"/>
    </location>
</feature>
<evidence type="ECO:0000256" key="4">
    <source>
        <dbReference type="ARBA" id="ARBA00022771"/>
    </source>
</evidence>
<keyword evidence="14" id="KW-1185">Reference proteome</keyword>
<feature type="compositionally biased region" description="Basic residues" evidence="10">
    <location>
        <begin position="206"/>
        <end position="215"/>
    </location>
</feature>
<keyword evidence="6" id="KW-0805">Transcription regulation</keyword>
<dbReference type="PANTHER" id="PTHR45944">
    <property type="entry name" value="SCHNURRI, ISOFORM F"/>
    <property type="match status" value="1"/>
</dbReference>
<dbReference type="PROSITE" id="PS50157">
    <property type="entry name" value="ZINC_FINGER_C2H2_2"/>
    <property type="match status" value="4"/>
</dbReference>
<protein>
    <recommendedName>
        <fullName evidence="15">Immunodeficiency virus type I enhancer binding protein 1</fullName>
    </recommendedName>
</protein>
<dbReference type="Gene3D" id="3.30.160.60">
    <property type="entry name" value="Classic Zinc Finger"/>
    <property type="match status" value="4"/>
</dbReference>
<evidence type="ECO:0008006" key="15">
    <source>
        <dbReference type="Google" id="ProtNLM"/>
    </source>
</evidence>
<feature type="compositionally biased region" description="Low complexity" evidence="10">
    <location>
        <begin position="2440"/>
        <end position="2451"/>
    </location>
</feature>
<feature type="region of interest" description="Disordered" evidence="10">
    <location>
        <begin position="1230"/>
        <end position="1506"/>
    </location>
</feature>
<feature type="compositionally biased region" description="Pro residues" evidence="10">
    <location>
        <begin position="36"/>
        <end position="51"/>
    </location>
</feature>
<feature type="compositionally biased region" description="Polar residues" evidence="10">
    <location>
        <begin position="1289"/>
        <end position="1299"/>
    </location>
</feature>
<feature type="region of interest" description="Disordered" evidence="10">
    <location>
        <begin position="695"/>
        <end position="766"/>
    </location>
</feature>
<feature type="compositionally biased region" description="Acidic residues" evidence="10">
    <location>
        <begin position="702"/>
        <end position="712"/>
    </location>
</feature>
<feature type="region of interest" description="Disordered" evidence="10">
    <location>
        <begin position="2762"/>
        <end position="2902"/>
    </location>
</feature>
<name>A0ABN8Z4W7_RANTA</name>
<feature type="region of interest" description="Disordered" evidence="10">
    <location>
        <begin position="261"/>
        <end position="400"/>
    </location>
</feature>
<evidence type="ECO:0000256" key="5">
    <source>
        <dbReference type="ARBA" id="ARBA00022833"/>
    </source>
</evidence>
<dbReference type="PANTHER" id="PTHR45944:SF3">
    <property type="entry name" value="ZINC FINGER PROTEIN 40"/>
    <property type="match status" value="1"/>
</dbReference>
<feature type="compositionally biased region" description="Low complexity" evidence="10">
    <location>
        <begin position="170"/>
        <end position="194"/>
    </location>
</feature>